<feature type="compositionally biased region" description="Polar residues" evidence="1">
    <location>
        <begin position="189"/>
        <end position="202"/>
    </location>
</feature>
<dbReference type="AlphaFoldDB" id="A0A6P2H7S1"/>
<name>A0A6P2H7S1_BURL3</name>
<protein>
    <submittedName>
        <fullName evidence="2">Uncharacterized protein</fullName>
    </submittedName>
</protein>
<dbReference type="EMBL" id="CABVPW010000002">
    <property type="protein sequence ID" value="VWB13349.1"/>
    <property type="molecule type" value="Genomic_DNA"/>
</dbReference>
<evidence type="ECO:0000313" key="2">
    <source>
        <dbReference type="EMBL" id="VWB13349.1"/>
    </source>
</evidence>
<feature type="region of interest" description="Disordered" evidence="1">
    <location>
        <begin position="176"/>
        <end position="202"/>
    </location>
</feature>
<feature type="region of interest" description="Disordered" evidence="1">
    <location>
        <begin position="79"/>
        <end position="107"/>
    </location>
</feature>
<reference evidence="2 3" key="1">
    <citation type="submission" date="2019-09" db="EMBL/GenBank/DDBJ databases">
        <authorList>
            <person name="Depoorter E."/>
        </authorList>
    </citation>
    <scope>NUCLEOTIDE SEQUENCE [LARGE SCALE GENOMIC DNA]</scope>
    <source>
        <strain evidence="2">LMG 23254</strain>
    </source>
</reference>
<evidence type="ECO:0000256" key="1">
    <source>
        <dbReference type="SAM" id="MobiDB-lite"/>
    </source>
</evidence>
<sequence length="202" mass="21866">MPCARMRQRSPNLRPEGSMNGRAHRPPQGIHVCPRDTHRAIGSIGACMRPGKRRCPKPGSALNEAMLRIRGIGHIPCGRPTGALSKNDGRPHNRPGPNPHEFFDRSRSRGIRVHATTPVGNAGRFVVVASIIVCPPNQAEADHPGPECLALKTQATSISIGQVLHCPLATRESDWAYTATPNRPPGDMRTNSGRLRPVSQSV</sequence>
<accession>A0A6P2H7S1</accession>
<dbReference type="Proteomes" id="UP000494218">
    <property type="component" value="Unassembled WGS sequence"/>
</dbReference>
<proteinExistence type="predicted"/>
<feature type="region of interest" description="Disordered" evidence="1">
    <location>
        <begin position="1"/>
        <end position="30"/>
    </location>
</feature>
<gene>
    <name evidence="2" type="ORF">BLA23254_00465</name>
</gene>
<evidence type="ECO:0000313" key="3">
    <source>
        <dbReference type="Proteomes" id="UP000494218"/>
    </source>
</evidence>
<organism evidence="2 3">
    <name type="scientific">Burkholderia lata (strain ATCC 17760 / DSM 23089 / LMG 22485 / NCIMB 9086 / R18194 / 383)</name>
    <dbReference type="NCBI Taxonomy" id="482957"/>
    <lineage>
        <taxon>Bacteria</taxon>
        <taxon>Pseudomonadati</taxon>
        <taxon>Pseudomonadota</taxon>
        <taxon>Betaproteobacteria</taxon>
        <taxon>Burkholderiales</taxon>
        <taxon>Burkholderiaceae</taxon>
        <taxon>Burkholderia</taxon>
        <taxon>Burkholderia cepacia complex</taxon>
    </lineage>
</organism>